<keyword evidence="2 8" id="KW-0813">Transport</keyword>
<keyword evidence="5 9" id="KW-0798">TonB box</keyword>
<dbReference type="PANTHER" id="PTHR30069">
    <property type="entry name" value="TONB-DEPENDENT OUTER MEMBRANE RECEPTOR"/>
    <property type="match status" value="1"/>
</dbReference>
<comment type="subcellular location">
    <subcellularLocation>
        <location evidence="1 8">Cell outer membrane</location>
        <topology evidence="1 8">Multi-pass membrane protein</topology>
    </subcellularLocation>
</comment>
<protein>
    <submittedName>
        <fullName evidence="14">TonB-dependent receptor</fullName>
    </submittedName>
</protein>
<evidence type="ECO:0000313" key="15">
    <source>
        <dbReference type="Proteomes" id="UP000037643"/>
    </source>
</evidence>
<dbReference type="InterPro" id="IPR039426">
    <property type="entry name" value="TonB-dep_rcpt-like"/>
</dbReference>
<dbReference type="STRING" id="543877.AM2010_2316"/>
<evidence type="ECO:0000256" key="2">
    <source>
        <dbReference type="ARBA" id="ARBA00022448"/>
    </source>
</evidence>
<feature type="region of interest" description="Disordered" evidence="10">
    <location>
        <begin position="29"/>
        <end position="50"/>
    </location>
</feature>
<dbReference type="CDD" id="cd01347">
    <property type="entry name" value="ligand_gated_channel"/>
    <property type="match status" value="1"/>
</dbReference>
<evidence type="ECO:0000256" key="5">
    <source>
        <dbReference type="ARBA" id="ARBA00023077"/>
    </source>
</evidence>
<feature type="compositionally biased region" description="Acidic residues" evidence="10">
    <location>
        <begin position="326"/>
        <end position="350"/>
    </location>
</feature>
<evidence type="ECO:0000256" key="10">
    <source>
        <dbReference type="SAM" id="MobiDB-lite"/>
    </source>
</evidence>
<proteinExistence type="inferred from homology"/>
<evidence type="ECO:0000256" key="4">
    <source>
        <dbReference type="ARBA" id="ARBA00022692"/>
    </source>
</evidence>
<evidence type="ECO:0000256" key="9">
    <source>
        <dbReference type="RuleBase" id="RU003357"/>
    </source>
</evidence>
<organism evidence="14 15">
    <name type="scientific">Pelagerythrobacter marensis</name>
    <dbReference type="NCBI Taxonomy" id="543877"/>
    <lineage>
        <taxon>Bacteria</taxon>
        <taxon>Pseudomonadati</taxon>
        <taxon>Pseudomonadota</taxon>
        <taxon>Alphaproteobacteria</taxon>
        <taxon>Sphingomonadales</taxon>
        <taxon>Erythrobacteraceae</taxon>
        <taxon>Pelagerythrobacter</taxon>
    </lineage>
</organism>
<keyword evidence="7 8" id="KW-0998">Cell outer membrane</keyword>
<dbReference type="InterPro" id="IPR036942">
    <property type="entry name" value="Beta-barrel_TonB_sf"/>
</dbReference>
<dbReference type="GO" id="GO:0044718">
    <property type="term" value="P:siderophore transmembrane transport"/>
    <property type="evidence" value="ECO:0007669"/>
    <property type="project" value="TreeGrafter"/>
</dbReference>
<dbReference type="Pfam" id="PF07715">
    <property type="entry name" value="Plug"/>
    <property type="match status" value="1"/>
</dbReference>
<dbReference type="OrthoDB" id="9795928at2"/>
<comment type="similarity">
    <text evidence="8 9">Belongs to the TonB-dependent receptor family.</text>
</comment>
<evidence type="ECO:0000256" key="11">
    <source>
        <dbReference type="SAM" id="SignalP"/>
    </source>
</evidence>
<keyword evidence="4 8" id="KW-0812">Transmembrane</keyword>
<evidence type="ECO:0000256" key="7">
    <source>
        <dbReference type="ARBA" id="ARBA00023237"/>
    </source>
</evidence>
<dbReference type="Pfam" id="PF00593">
    <property type="entry name" value="TonB_dep_Rec_b-barrel"/>
    <property type="match status" value="1"/>
</dbReference>
<sequence precursor="true">MLYRHLISARSLSLPVALALAAMAVPGQAQDRSSAPDPAPAGPDADDFHDRRVAPTGEIVVTATGLEQLDVLAGTTVVEGAELQRNLDGQLGEVLAKVPGVSATSFSPGASRPILRGFSGERVKVLIDGIGAIDASNTSADHATSIDPLTAERIEVLRGPAVLLYGSQAIGGAVNVIDKRIPLRRLNEPFHFDALAGADTASDLREGGASLDLPLGERFVVHVDGAYRKTGDLEIPGYVAAPELRADLLADAAEEEEEGHLDEAEELREAADQRDRLPNSGTETWSANAGFAFFEGDSNLGASFGIYDTTYGVPLSPGTSHHHGEEEEDHDDDHDDDHDHDEDHDEDHDHEEEHGHGDELVTIALRQYRADLRGRLALGDGFFSALNTRVGFSDYTHTEFEGDEVGTVFEVKGIEARAELEQNRSGNWGGSTGVQYYFRDFDAYGAEAYVPKNHTDQIAVFTLQEIDFQPFQLELAARYEATDVESQVAGFDRSFETFSGALGLVYETAGGLRFGITGSRAERAPSAEELLSDGPHIATQAYEIGDPDLDVEGAWGVEAFVRGALGDGTISLAIFRNWFDDYIYLAETGEEEDELPVFQYLQGDARYFGVEGQLTYPLYKTEGFTLLADLRGDYVRAELDDGTPLPRIPPLRLLGALEAQTGPVDARVEVQWSDRQDSVAPFESATDSFTFVNASLAWKPLRGNDNVTVTLQANNLFDAEGRRHASFTKDFVPLAGRNFKIGVRTSF</sequence>
<dbReference type="GO" id="GO:0015344">
    <property type="term" value="F:siderophore uptake transmembrane transporter activity"/>
    <property type="evidence" value="ECO:0007669"/>
    <property type="project" value="TreeGrafter"/>
</dbReference>
<feature type="region of interest" description="Disordered" evidence="10">
    <location>
        <begin position="315"/>
        <end position="359"/>
    </location>
</feature>
<dbReference type="AlphaFoldDB" id="A0A0G3XAZ3"/>
<keyword evidence="3 8" id="KW-1134">Transmembrane beta strand</keyword>
<dbReference type="InterPro" id="IPR012910">
    <property type="entry name" value="Plug_dom"/>
</dbReference>
<evidence type="ECO:0000313" key="14">
    <source>
        <dbReference type="EMBL" id="AKM08372.1"/>
    </source>
</evidence>
<dbReference type="RefSeq" id="WP_047807210.1">
    <property type="nucleotide sequence ID" value="NZ_CP011805.1"/>
</dbReference>
<reference evidence="14 15" key="1">
    <citation type="submission" date="2015-06" db="EMBL/GenBank/DDBJ databases">
        <authorList>
            <person name="Kim K.M."/>
        </authorList>
    </citation>
    <scope>NUCLEOTIDE SEQUENCE [LARGE SCALE GENOMIC DNA]</scope>
    <source>
        <strain evidence="14 15">KCTC 22370</strain>
    </source>
</reference>
<feature type="signal peptide" evidence="11">
    <location>
        <begin position="1"/>
        <end position="29"/>
    </location>
</feature>
<evidence type="ECO:0000256" key="8">
    <source>
        <dbReference type="PROSITE-ProRule" id="PRU01360"/>
    </source>
</evidence>
<dbReference type="GO" id="GO:0009279">
    <property type="term" value="C:cell outer membrane"/>
    <property type="evidence" value="ECO:0007669"/>
    <property type="project" value="UniProtKB-SubCell"/>
</dbReference>
<dbReference type="SUPFAM" id="SSF56935">
    <property type="entry name" value="Porins"/>
    <property type="match status" value="1"/>
</dbReference>
<dbReference type="EMBL" id="CP011805">
    <property type="protein sequence ID" value="AKM08372.1"/>
    <property type="molecule type" value="Genomic_DNA"/>
</dbReference>
<gene>
    <name evidence="14" type="ORF">AM2010_2316</name>
</gene>
<keyword evidence="15" id="KW-1185">Reference proteome</keyword>
<keyword evidence="14" id="KW-0675">Receptor</keyword>
<evidence type="ECO:0000256" key="3">
    <source>
        <dbReference type="ARBA" id="ARBA00022452"/>
    </source>
</evidence>
<evidence type="ECO:0000259" key="13">
    <source>
        <dbReference type="Pfam" id="PF07715"/>
    </source>
</evidence>
<feature type="chain" id="PRO_5002562377" evidence="11">
    <location>
        <begin position="30"/>
        <end position="747"/>
    </location>
</feature>
<dbReference type="KEGG" id="amx:AM2010_2316"/>
<feature type="domain" description="TonB-dependent receptor-like beta-barrel" evidence="12">
    <location>
        <begin position="288"/>
        <end position="716"/>
    </location>
</feature>
<dbReference type="InterPro" id="IPR037066">
    <property type="entry name" value="Plug_dom_sf"/>
</dbReference>
<name>A0A0G3XAZ3_9SPHN</name>
<dbReference type="Gene3D" id="2.170.130.10">
    <property type="entry name" value="TonB-dependent receptor, plug domain"/>
    <property type="match status" value="1"/>
</dbReference>
<keyword evidence="11" id="KW-0732">Signal</keyword>
<keyword evidence="6 8" id="KW-0472">Membrane</keyword>
<evidence type="ECO:0000259" key="12">
    <source>
        <dbReference type="Pfam" id="PF00593"/>
    </source>
</evidence>
<feature type="domain" description="TonB-dependent receptor plug" evidence="13">
    <location>
        <begin position="69"/>
        <end position="173"/>
    </location>
</feature>
<dbReference type="InterPro" id="IPR000531">
    <property type="entry name" value="Beta-barrel_TonB"/>
</dbReference>
<dbReference type="PROSITE" id="PS52016">
    <property type="entry name" value="TONB_DEPENDENT_REC_3"/>
    <property type="match status" value="1"/>
</dbReference>
<dbReference type="PATRIC" id="fig|543877.4.peg.2349"/>
<accession>A0A0G3XAZ3</accession>
<dbReference type="Gene3D" id="2.40.170.20">
    <property type="entry name" value="TonB-dependent receptor, beta-barrel domain"/>
    <property type="match status" value="1"/>
</dbReference>
<dbReference type="Proteomes" id="UP000037643">
    <property type="component" value="Chromosome"/>
</dbReference>
<dbReference type="PANTHER" id="PTHR30069:SF40">
    <property type="entry name" value="TONB-DEPENDENT RECEPTOR NMB0964-RELATED"/>
    <property type="match status" value="1"/>
</dbReference>
<evidence type="ECO:0000256" key="1">
    <source>
        <dbReference type="ARBA" id="ARBA00004571"/>
    </source>
</evidence>
<evidence type="ECO:0000256" key="6">
    <source>
        <dbReference type="ARBA" id="ARBA00023136"/>
    </source>
</evidence>